<feature type="domain" description="HTH araC/xylS-type" evidence="4">
    <location>
        <begin position="204"/>
        <end position="302"/>
    </location>
</feature>
<evidence type="ECO:0000313" key="6">
    <source>
        <dbReference type="Proteomes" id="UP000186004"/>
    </source>
</evidence>
<dbReference type="PANTHER" id="PTHR46796">
    <property type="entry name" value="HTH-TYPE TRANSCRIPTIONAL ACTIVATOR RHAS-RELATED"/>
    <property type="match status" value="1"/>
</dbReference>
<dbReference type="EMBL" id="FTNF01000025">
    <property type="protein sequence ID" value="SIR89248.1"/>
    <property type="molecule type" value="Genomic_DNA"/>
</dbReference>
<accession>A0A1N7EME2</accession>
<dbReference type="SUPFAM" id="SSF46689">
    <property type="entry name" value="Homeodomain-like"/>
    <property type="match status" value="2"/>
</dbReference>
<protein>
    <submittedName>
        <fullName evidence="5">Transcriptional regulator, AraC family</fullName>
    </submittedName>
</protein>
<keyword evidence="6" id="KW-1185">Reference proteome</keyword>
<dbReference type="RefSeq" id="WP_084753304.1">
    <property type="nucleotide sequence ID" value="NZ_FTNF01000025.1"/>
</dbReference>
<dbReference type="InterPro" id="IPR018062">
    <property type="entry name" value="HTH_AraC-typ_CS"/>
</dbReference>
<dbReference type="PANTHER" id="PTHR46796:SF7">
    <property type="entry name" value="ARAC FAMILY TRANSCRIPTIONAL REGULATOR"/>
    <property type="match status" value="1"/>
</dbReference>
<evidence type="ECO:0000313" key="5">
    <source>
        <dbReference type="EMBL" id="SIR89248.1"/>
    </source>
</evidence>
<dbReference type="GO" id="GO:0043565">
    <property type="term" value="F:sequence-specific DNA binding"/>
    <property type="evidence" value="ECO:0007669"/>
    <property type="project" value="InterPro"/>
</dbReference>
<keyword evidence="3" id="KW-0804">Transcription</keyword>
<evidence type="ECO:0000256" key="3">
    <source>
        <dbReference type="ARBA" id="ARBA00023163"/>
    </source>
</evidence>
<dbReference type="SMART" id="SM00342">
    <property type="entry name" value="HTH_ARAC"/>
    <property type="match status" value="1"/>
</dbReference>
<dbReference type="STRING" id="1198245.SAMN05444858_12514"/>
<dbReference type="InterPro" id="IPR018060">
    <property type="entry name" value="HTH_AraC"/>
</dbReference>
<proteinExistence type="predicted"/>
<dbReference type="InterPro" id="IPR020449">
    <property type="entry name" value="Tscrpt_reg_AraC-type_HTH"/>
</dbReference>
<organism evidence="5 6">
    <name type="scientific">Micromonospora avicenniae</name>
    <dbReference type="NCBI Taxonomy" id="1198245"/>
    <lineage>
        <taxon>Bacteria</taxon>
        <taxon>Bacillati</taxon>
        <taxon>Actinomycetota</taxon>
        <taxon>Actinomycetes</taxon>
        <taxon>Micromonosporales</taxon>
        <taxon>Micromonosporaceae</taxon>
        <taxon>Micromonospora</taxon>
    </lineage>
</organism>
<name>A0A1N7EME2_9ACTN</name>
<dbReference type="Pfam" id="PF12852">
    <property type="entry name" value="Cupin_6"/>
    <property type="match status" value="1"/>
</dbReference>
<dbReference type="OrthoDB" id="241790at2"/>
<dbReference type="Proteomes" id="UP000186004">
    <property type="component" value="Unassembled WGS sequence"/>
</dbReference>
<keyword evidence="2" id="KW-0238">DNA-binding</keyword>
<reference evidence="5 6" key="1">
    <citation type="submission" date="2017-01" db="EMBL/GenBank/DDBJ databases">
        <authorList>
            <person name="Mah S.A."/>
            <person name="Swanson W.J."/>
            <person name="Moy G.W."/>
            <person name="Vacquier V.D."/>
        </authorList>
    </citation>
    <scope>NUCLEOTIDE SEQUENCE [LARGE SCALE GENOMIC DNA]</scope>
    <source>
        <strain evidence="5 6">DSM 45758</strain>
    </source>
</reference>
<dbReference type="PROSITE" id="PS00041">
    <property type="entry name" value="HTH_ARAC_FAMILY_1"/>
    <property type="match status" value="1"/>
</dbReference>
<dbReference type="AlphaFoldDB" id="A0A1N7EME2"/>
<keyword evidence="1" id="KW-0805">Transcription regulation</keyword>
<sequence>MAADQLSEVLDFVEVRGLLTGGMAATGRWVSRASVQDPLKFFAMVSGSARLTTDGVGDPVELEPGDVAIVNSRSWLELEGGTGDGPPHVIVPEAADPQAGLAGADRHTDDVVIGVRVDLNQAGRTLLLQALPPVAHVRASVAAASSLRASLDRLFDEATADRIGSAFAIRQHGQLLLLEVLRAYVDQAELTPGWLRALTDERLRPALTLMHNEPGKPWGLQELARAAAMSRTSFAERFRTVAGMPPVTYLNRWRMLLAQRALRDGDVRVGSLASDLGYASESAFSTAFKREVGVSPLRYRYRVREEQGEVAVAASPSAGTTAAAAAPIKVRLSS</sequence>
<dbReference type="InterPro" id="IPR009057">
    <property type="entry name" value="Homeodomain-like_sf"/>
</dbReference>
<evidence type="ECO:0000256" key="1">
    <source>
        <dbReference type="ARBA" id="ARBA00023015"/>
    </source>
</evidence>
<dbReference type="InterPro" id="IPR032783">
    <property type="entry name" value="AraC_lig"/>
</dbReference>
<evidence type="ECO:0000259" key="4">
    <source>
        <dbReference type="PROSITE" id="PS01124"/>
    </source>
</evidence>
<dbReference type="PRINTS" id="PR00032">
    <property type="entry name" value="HTHARAC"/>
</dbReference>
<dbReference type="GO" id="GO:0003700">
    <property type="term" value="F:DNA-binding transcription factor activity"/>
    <property type="evidence" value="ECO:0007669"/>
    <property type="project" value="InterPro"/>
</dbReference>
<evidence type="ECO:0000256" key="2">
    <source>
        <dbReference type="ARBA" id="ARBA00023125"/>
    </source>
</evidence>
<dbReference type="Pfam" id="PF12833">
    <property type="entry name" value="HTH_18"/>
    <property type="match status" value="1"/>
</dbReference>
<dbReference type="Gene3D" id="1.10.10.60">
    <property type="entry name" value="Homeodomain-like"/>
    <property type="match status" value="2"/>
</dbReference>
<dbReference type="InterPro" id="IPR050204">
    <property type="entry name" value="AraC_XylS_family_regulators"/>
</dbReference>
<gene>
    <name evidence="5" type="ORF">SAMN05444858_12514</name>
</gene>
<dbReference type="PROSITE" id="PS01124">
    <property type="entry name" value="HTH_ARAC_FAMILY_2"/>
    <property type="match status" value="1"/>
</dbReference>